<proteinExistence type="predicted"/>
<reference evidence="1 2" key="1">
    <citation type="journal article" date="2019" name="Sci. Rep.">
        <title>Orb-weaving spider Araneus ventricosus genome elucidates the spidroin gene catalogue.</title>
        <authorList>
            <person name="Kono N."/>
            <person name="Nakamura H."/>
            <person name="Ohtoshi R."/>
            <person name="Moran D.A.P."/>
            <person name="Shinohara A."/>
            <person name="Yoshida Y."/>
            <person name="Fujiwara M."/>
            <person name="Mori M."/>
            <person name="Tomita M."/>
            <person name="Arakawa K."/>
        </authorList>
    </citation>
    <scope>NUCLEOTIDE SEQUENCE [LARGE SCALE GENOMIC DNA]</scope>
</reference>
<evidence type="ECO:0000313" key="2">
    <source>
        <dbReference type="Proteomes" id="UP000499080"/>
    </source>
</evidence>
<dbReference type="AlphaFoldDB" id="A0A4Y2DV57"/>
<protein>
    <submittedName>
        <fullName evidence="1">Uncharacterized protein</fullName>
    </submittedName>
</protein>
<keyword evidence="2" id="KW-1185">Reference proteome</keyword>
<comment type="caution">
    <text evidence="1">The sequence shown here is derived from an EMBL/GenBank/DDBJ whole genome shotgun (WGS) entry which is preliminary data.</text>
</comment>
<dbReference type="EMBL" id="BGPR01000447">
    <property type="protein sequence ID" value="GBM20763.1"/>
    <property type="molecule type" value="Genomic_DNA"/>
</dbReference>
<evidence type="ECO:0000313" key="1">
    <source>
        <dbReference type="EMBL" id="GBM20763.1"/>
    </source>
</evidence>
<accession>A0A4Y2DV57</accession>
<name>A0A4Y2DV57_ARAVE</name>
<gene>
    <name evidence="1" type="ORF">AVEN_30016_1</name>
</gene>
<sequence>MACSKRESSHPLFAKYTYEKKFHFGVKRALRGKELGSFSCTAVGWYPASCYERIQQTSSLWGPQAAARGPHRGTEGVKKGEKGCGTLFLVFAMEVSSLAFYGGDLDEAVDSIWEEK</sequence>
<organism evidence="1 2">
    <name type="scientific">Araneus ventricosus</name>
    <name type="common">Orbweaver spider</name>
    <name type="synonym">Epeira ventricosa</name>
    <dbReference type="NCBI Taxonomy" id="182803"/>
    <lineage>
        <taxon>Eukaryota</taxon>
        <taxon>Metazoa</taxon>
        <taxon>Ecdysozoa</taxon>
        <taxon>Arthropoda</taxon>
        <taxon>Chelicerata</taxon>
        <taxon>Arachnida</taxon>
        <taxon>Araneae</taxon>
        <taxon>Araneomorphae</taxon>
        <taxon>Entelegynae</taxon>
        <taxon>Araneoidea</taxon>
        <taxon>Araneidae</taxon>
        <taxon>Araneus</taxon>
    </lineage>
</organism>
<dbReference type="Proteomes" id="UP000499080">
    <property type="component" value="Unassembled WGS sequence"/>
</dbReference>